<dbReference type="AlphaFoldDB" id="A0A402CQJ9"/>
<name>A0A402CQJ9_9BACT</name>
<dbReference type="SUPFAM" id="SSF63825">
    <property type="entry name" value="YWTD domain"/>
    <property type="match status" value="1"/>
</dbReference>
<proteinExistence type="predicted"/>
<evidence type="ECO:0000256" key="2">
    <source>
        <dbReference type="SAM" id="SignalP"/>
    </source>
</evidence>
<protein>
    <recommendedName>
        <fullName evidence="3">Teneurin NHL domain-containing protein</fullName>
    </recommendedName>
</protein>
<accession>A0A402CQJ9</accession>
<dbReference type="InterPro" id="IPR011042">
    <property type="entry name" value="6-blade_b-propeller_TolB-like"/>
</dbReference>
<feature type="signal peptide" evidence="2">
    <location>
        <begin position="1"/>
        <end position="19"/>
    </location>
</feature>
<keyword evidence="2" id="KW-0732">Signal</keyword>
<dbReference type="Gene3D" id="2.120.10.30">
    <property type="entry name" value="TolB, C-terminal domain"/>
    <property type="match status" value="7"/>
</dbReference>
<dbReference type="PANTHER" id="PTHR13833:SF71">
    <property type="entry name" value="NHL DOMAIN-CONTAINING PROTEIN"/>
    <property type="match status" value="1"/>
</dbReference>
<organism evidence="4 5">
    <name type="scientific">Capsulimonas corticalis</name>
    <dbReference type="NCBI Taxonomy" id="2219043"/>
    <lineage>
        <taxon>Bacteria</taxon>
        <taxon>Bacillati</taxon>
        <taxon>Armatimonadota</taxon>
        <taxon>Armatimonadia</taxon>
        <taxon>Capsulimonadales</taxon>
        <taxon>Capsulimonadaceae</taxon>
        <taxon>Capsulimonas</taxon>
    </lineage>
</organism>
<dbReference type="Pfam" id="PF01436">
    <property type="entry name" value="NHL"/>
    <property type="match status" value="1"/>
</dbReference>
<dbReference type="InterPro" id="IPR001258">
    <property type="entry name" value="NHL_repeat"/>
</dbReference>
<evidence type="ECO:0000313" key="4">
    <source>
        <dbReference type="EMBL" id="BDI32625.1"/>
    </source>
</evidence>
<dbReference type="Proteomes" id="UP000287394">
    <property type="component" value="Chromosome"/>
</dbReference>
<feature type="compositionally biased region" description="Low complexity" evidence="1">
    <location>
        <begin position="30"/>
        <end position="48"/>
    </location>
</feature>
<evidence type="ECO:0000259" key="3">
    <source>
        <dbReference type="Pfam" id="PF25021"/>
    </source>
</evidence>
<dbReference type="KEGG" id="ccot:CCAX7_46760"/>
<sequence>MLNKSRFSLALLAGLLASAGCGGGGGGSSSSGTGTSTPPSTTPSATGGTAVFHVDVATRKVTIQSLTDSTAKDVKGVQAHAVFTGTAVGFTSSALLDQAGDAGLKVLSVSLTNHWGVPIGQRPDGSPSGLKVRFSNFTNVSAFSDLRPKTLVSTLAGNGSGSSVDGPVASASFGFAAGVAATSGGVTYVTDFNGQRIRKIANGYVSTLAGSGTGGSVNGAGSVASFNHPYGIAVNPVDGSLIVTEAGGSRIRRVTLDGQVTTIAGTGTAGATNGAGSSATFNQPAGVAVSSSGVIYVAEAGSQDIRKIVLTGANAQLPASYTVSTFAGSGSAGSTDGNGTAASFSTPTGIATAPDGTLFVTDRVGARIRRIDVGGNVSTIAGTGVSGSADGSGAVATFSNPRGIAYVNGALIVAEASRIRQVTLKAASAAPNSASSWQVATLAGTGATGTTNGTGDVATFNNPVLIAADLSGNIIEADSSNLIRKITPSGGSFPIGFPTGTAPTEPVQLSNADGTIPNPGDGTNLPYIQYAGGLAAGATSDAKNWTFIVPSGVTAFEFTTTVEADTSILAPPGAVDNGPTPSGPNNVGSPAVEIRTLSGGGSRLGYLDGSVVNARFNGPDYIAVDQAGNLYLSDQYNSAIRRISVSGVVSTVAGHIGGTSGYGDGAGNTAQFSFPSGIAVTPDGSTIYVADSVNNRIRRVRLNSPSLDPTVSSNWTVSTVAGNGNAGGTYSTSVGTSAALNSPVGITLDPGGNLYVTESVGNRVRRLQFSGGDATSAANWQVSLVAGDTSAAAGTSGTTDSANGNSARFSNPTGIACDQSGTIYVADTANDRIRKITTDGAVTTLAGGLSGDAPVISYADGPAQASGSPVARFGNPTCLCVDSAGYLYVGDTANARIRRISPTGYTMTVAGTGVSGAKDGLGSVCQFNGLASLTVGPTGTIYIGEVNNNGVRLLQRIVNSGTL</sequence>
<dbReference type="SUPFAM" id="SSF101898">
    <property type="entry name" value="NHL repeat"/>
    <property type="match status" value="2"/>
</dbReference>
<feature type="region of interest" description="Disordered" evidence="1">
    <location>
        <begin position="26"/>
        <end position="48"/>
    </location>
</feature>
<gene>
    <name evidence="4" type="ORF">CCAX7_46760</name>
</gene>
<evidence type="ECO:0000313" key="5">
    <source>
        <dbReference type="Proteomes" id="UP000287394"/>
    </source>
</evidence>
<feature type="chain" id="PRO_5044224203" description="Teneurin NHL domain-containing protein" evidence="2">
    <location>
        <begin position="20"/>
        <end position="963"/>
    </location>
</feature>
<reference evidence="4 5" key="1">
    <citation type="journal article" date="2019" name="Int. J. Syst. Evol. Microbiol.">
        <title>Capsulimonas corticalis gen. nov., sp. nov., an aerobic capsulated bacterium, of a novel bacterial order, Capsulimonadales ord. nov., of the class Armatimonadia of the phylum Armatimonadetes.</title>
        <authorList>
            <person name="Li J."/>
            <person name="Kudo C."/>
            <person name="Tonouchi A."/>
        </authorList>
    </citation>
    <scope>NUCLEOTIDE SEQUENCE [LARGE SCALE GENOMIC DNA]</scope>
    <source>
        <strain evidence="4 5">AX-7</strain>
    </source>
</reference>
<feature type="domain" description="Teneurin NHL" evidence="3">
    <location>
        <begin position="751"/>
        <end position="847"/>
    </location>
</feature>
<dbReference type="EMBL" id="AP025739">
    <property type="protein sequence ID" value="BDI32625.1"/>
    <property type="molecule type" value="Genomic_DNA"/>
</dbReference>
<dbReference type="RefSeq" id="WP_119319667.1">
    <property type="nucleotide sequence ID" value="NZ_AP025739.1"/>
</dbReference>
<evidence type="ECO:0000256" key="1">
    <source>
        <dbReference type="SAM" id="MobiDB-lite"/>
    </source>
</evidence>
<dbReference type="PANTHER" id="PTHR13833">
    <property type="match status" value="1"/>
</dbReference>
<feature type="domain" description="Teneurin NHL" evidence="3">
    <location>
        <begin position="170"/>
        <end position="371"/>
    </location>
</feature>
<dbReference type="PROSITE" id="PS51125">
    <property type="entry name" value="NHL"/>
    <property type="match status" value="1"/>
</dbReference>
<dbReference type="PROSITE" id="PS51257">
    <property type="entry name" value="PROKAR_LIPOPROTEIN"/>
    <property type="match status" value="1"/>
</dbReference>
<keyword evidence="5" id="KW-1185">Reference proteome</keyword>
<dbReference type="OrthoDB" id="9774579at2"/>
<dbReference type="InterPro" id="IPR056822">
    <property type="entry name" value="TEN_NHL"/>
</dbReference>
<dbReference type="Pfam" id="PF25021">
    <property type="entry name" value="TEN_NHL"/>
    <property type="match status" value="2"/>
</dbReference>